<feature type="domain" description="Glycosyltransferase 2-like" evidence="1">
    <location>
        <begin position="20"/>
        <end position="125"/>
    </location>
</feature>
<dbReference type="SUPFAM" id="SSF53448">
    <property type="entry name" value="Nucleotide-diphospho-sugar transferases"/>
    <property type="match status" value="1"/>
</dbReference>
<dbReference type="Proteomes" id="UP000272528">
    <property type="component" value="Chromosome"/>
</dbReference>
<accession>A0A3Q8XAA1</accession>
<evidence type="ECO:0000313" key="2">
    <source>
        <dbReference type="EMBL" id="AZN43919.1"/>
    </source>
</evidence>
<reference evidence="3" key="1">
    <citation type="submission" date="2018-12" db="EMBL/GenBank/DDBJ databases">
        <title>Genome sequence of Peanibacillus sp.</title>
        <authorList>
            <person name="Subramani G."/>
            <person name="Srinivasan S."/>
            <person name="Kim M.K."/>
        </authorList>
    </citation>
    <scope>NUCLEOTIDE SEQUENCE [LARGE SCALE GENOMIC DNA]</scope>
    <source>
        <strain evidence="3">18JY67-1</strain>
    </source>
</reference>
<dbReference type="Pfam" id="PF00535">
    <property type="entry name" value="Glycos_transf_2"/>
    <property type="match status" value="1"/>
</dbReference>
<organism evidence="2 3">
    <name type="scientific">Paenibacillus albus</name>
    <dbReference type="NCBI Taxonomy" id="2495582"/>
    <lineage>
        <taxon>Bacteria</taxon>
        <taxon>Bacillati</taxon>
        <taxon>Bacillota</taxon>
        <taxon>Bacilli</taxon>
        <taxon>Bacillales</taxon>
        <taxon>Paenibacillaceae</taxon>
        <taxon>Paenibacillus</taxon>
    </lineage>
</organism>
<sequence length="258" mass="27759">MEMPVIQPIEARGADSPVVSVIIPVMNERRTISRVIEQAKLVHPSSEVIVVINGSTDGSAAVAKRKGARVIQFEKPLGHDVGRSVGAAAARGQVLLFIDGDMVIRASELRPYLNAILRDGVDVALNNYSGPTSKANVHSVVLAKHALNAMLGRPDLKGTSMTAVPHALSRRALAAIGTDALAIPPLAHTKAVQQGLSVTPVKRINVGKLNLPRAKRERLNPLEFLIVGDHLEAIDWLAKQTDERGGYVDAMRKRELAR</sequence>
<evidence type="ECO:0000259" key="1">
    <source>
        <dbReference type="Pfam" id="PF00535"/>
    </source>
</evidence>
<dbReference type="AlphaFoldDB" id="A0A3Q8XAA1"/>
<dbReference type="EMBL" id="CP034437">
    <property type="protein sequence ID" value="AZN43919.1"/>
    <property type="molecule type" value="Genomic_DNA"/>
</dbReference>
<dbReference type="Gene3D" id="3.90.550.10">
    <property type="entry name" value="Spore Coat Polysaccharide Biosynthesis Protein SpsA, Chain A"/>
    <property type="match status" value="1"/>
</dbReference>
<dbReference type="InterPro" id="IPR001173">
    <property type="entry name" value="Glyco_trans_2-like"/>
</dbReference>
<dbReference type="InterPro" id="IPR029044">
    <property type="entry name" value="Nucleotide-diphossugar_trans"/>
</dbReference>
<dbReference type="PANTHER" id="PTHR48090:SF7">
    <property type="entry name" value="RFBJ PROTEIN"/>
    <property type="match status" value="1"/>
</dbReference>
<evidence type="ECO:0000313" key="3">
    <source>
        <dbReference type="Proteomes" id="UP000272528"/>
    </source>
</evidence>
<keyword evidence="2" id="KW-0808">Transferase</keyword>
<dbReference type="InterPro" id="IPR050256">
    <property type="entry name" value="Glycosyltransferase_2"/>
</dbReference>
<proteinExistence type="predicted"/>
<dbReference type="GO" id="GO:0016740">
    <property type="term" value="F:transferase activity"/>
    <property type="evidence" value="ECO:0007669"/>
    <property type="project" value="UniProtKB-KW"/>
</dbReference>
<dbReference type="KEGG" id="palb:EJC50_26200"/>
<dbReference type="PANTHER" id="PTHR48090">
    <property type="entry name" value="UNDECAPRENYL-PHOSPHATE 4-DEOXY-4-FORMAMIDO-L-ARABINOSE TRANSFERASE-RELATED"/>
    <property type="match status" value="1"/>
</dbReference>
<name>A0A3Q8XAA1_9BACL</name>
<gene>
    <name evidence="2" type="ORF">EJC50_26200</name>
</gene>
<dbReference type="OrthoDB" id="2902148at2"/>
<protein>
    <submittedName>
        <fullName evidence="2">Glycosyltransferase</fullName>
    </submittedName>
</protein>
<keyword evidence="3" id="KW-1185">Reference proteome</keyword>